<accession>A0A2A2I516</accession>
<evidence type="ECO:0000256" key="1">
    <source>
        <dbReference type="ARBA" id="ARBA00022849"/>
    </source>
</evidence>
<dbReference type="Proteomes" id="UP000218332">
    <property type="component" value="Unassembled WGS sequence"/>
</dbReference>
<organism evidence="3 4">
    <name type="scientific">Tamilnaduibacter salinus</name>
    <dbReference type="NCBI Taxonomy" id="1484056"/>
    <lineage>
        <taxon>Bacteria</taxon>
        <taxon>Pseudomonadati</taxon>
        <taxon>Pseudomonadota</taxon>
        <taxon>Gammaproteobacteria</taxon>
        <taxon>Pseudomonadales</taxon>
        <taxon>Marinobacteraceae</taxon>
        <taxon>Tamilnaduibacter</taxon>
    </lineage>
</organism>
<sequence length="155" mass="17586">MSAVKSPNSKRPVILFLCTGNSCRSQMAEGLVHHYLGEQFDAVSAGTQPQSVNPEAIRTMAEIDYDLSGHRSQPLTDFQDRTIDYVVSVCDAASQLCPDFPGSHRLHWSIPDPANVTDSAQERRRVFRRTRRELESRIMDTFAREMTARQRTEDD</sequence>
<proteinExistence type="predicted"/>
<dbReference type="EMBL" id="NMPM01000037">
    <property type="protein sequence ID" value="PAV26113.1"/>
    <property type="molecule type" value="Genomic_DNA"/>
</dbReference>
<dbReference type="Gene3D" id="3.40.50.2300">
    <property type="match status" value="1"/>
</dbReference>
<name>A0A2A2I516_9GAMM</name>
<dbReference type="CDD" id="cd16345">
    <property type="entry name" value="LMWP_ArsC"/>
    <property type="match status" value="1"/>
</dbReference>
<evidence type="ECO:0000259" key="2">
    <source>
        <dbReference type="SMART" id="SM00226"/>
    </source>
</evidence>
<dbReference type="InterPro" id="IPR023485">
    <property type="entry name" value="Ptyr_pPase"/>
</dbReference>
<protein>
    <submittedName>
        <fullName evidence="3">Protein-tyrosine-phosphatase</fullName>
    </submittedName>
</protein>
<keyword evidence="1" id="KW-0059">Arsenical resistance</keyword>
<dbReference type="Pfam" id="PF01451">
    <property type="entry name" value="LMWPc"/>
    <property type="match status" value="1"/>
</dbReference>
<evidence type="ECO:0000313" key="3">
    <source>
        <dbReference type="EMBL" id="PAV26113.1"/>
    </source>
</evidence>
<dbReference type="SUPFAM" id="SSF52788">
    <property type="entry name" value="Phosphotyrosine protein phosphatases I"/>
    <property type="match status" value="1"/>
</dbReference>
<comment type="caution">
    <text evidence="3">The sequence shown here is derived from an EMBL/GenBank/DDBJ whole genome shotgun (WGS) entry which is preliminary data.</text>
</comment>
<dbReference type="GO" id="GO:0046685">
    <property type="term" value="P:response to arsenic-containing substance"/>
    <property type="evidence" value="ECO:0007669"/>
    <property type="project" value="UniProtKB-KW"/>
</dbReference>
<dbReference type="AlphaFoldDB" id="A0A2A2I516"/>
<dbReference type="SMART" id="SM00226">
    <property type="entry name" value="LMWPc"/>
    <property type="match status" value="1"/>
</dbReference>
<feature type="domain" description="Phosphotyrosine protein phosphatase I" evidence="2">
    <location>
        <begin position="12"/>
        <end position="144"/>
    </location>
</feature>
<dbReference type="RefSeq" id="WP_095610827.1">
    <property type="nucleotide sequence ID" value="NZ_NMPM01000037.1"/>
</dbReference>
<keyword evidence="4" id="KW-1185">Reference proteome</keyword>
<evidence type="ECO:0000313" key="4">
    <source>
        <dbReference type="Proteomes" id="UP000218332"/>
    </source>
</evidence>
<gene>
    <name evidence="3" type="ORF">CF392_07430</name>
</gene>
<dbReference type="PANTHER" id="PTHR43428">
    <property type="entry name" value="ARSENATE REDUCTASE"/>
    <property type="match status" value="1"/>
</dbReference>
<reference evidence="3 4" key="1">
    <citation type="submission" date="2017-07" db="EMBL/GenBank/DDBJ databases">
        <title>Tamlnaduibacter salinus (Mi-7) genome sequencing.</title>
        <authorList>
            <person name="Verma A."/>
            <person name="Krishnamurthi S."/>
        </authorList>
    </citation>
    <scope>NUCLEOTIDE SEQUENCE [LARGE SCALE GENOMIC DNA]</scope>
    <source>
        <strain evidence="3 4">Mi-7</strain>
    </source>
</reference>
<dbReference type="PANTHER" id="PTHR43428:SF1">
    <property type="entry name" value="ARSENATE REDUCTASE"/>
    <property type="match status" value="1"/>
</dbReference>
<dbReference type="InterPro" id="IPR036196">
    <property type="entry name" value="Ptyr_pPase_sf"/>
</dbReference>